<gene>
    <name evidence="11" type="ORF">TIFTF001_007623</name>
</gene>
<dbReference type="AlphaFoldDB" id="A0AA88ADP5"/>
<evidence type="ECO:0000256" key="9">
    <source>
        <dbReference type="SAM" id="Phobius"/>
    </source>
</evidence>
<keyword evidence="3 6" id="KW-0195">Cyclin</keyword>
<feature type="coiled-coil region" evidence="7">
    <location>
        <begin position="210"/>
        <end position="237"/>
    </location>
</feature>
<comment type="caution">
    <text evidence="11">The sequence shown here is derived from an EMBL/GenBank/DDBJ whole genome shotgun (WGS) entry which is preliminary data.</text>
</comment>
<feature type="transmembrane region" description="Helical" evidence="9">
    <location>
        <begin position="527"/>
        <end position="549"/>
    </location>
</feature>
<dbReference type="PROSITE" id="PS00292">
    <property type="entry name" value="CYCLINS"/>
    <property type="match status" value="1"/>
</dbReference>
<keyword evidence="12" id="KW-1185">Reference proteome</keyword>
<dbReference type="InterPro" id="IPR004367">
    <property type="entry name" value="Cyclin_C-dom"/>
</dbReference>
<organism evidence="11 12">
    <name type="scientific">Ficus carica</name>
    <name type="common">Common fig</name>
    <dbReference type="NCBI Taxonomy" id="3494"/>
    <lineage>
        <taxon>Eukaryota</taxon>
        <taxon>Viridiplantae</taxon>
        <taxon>Streptophyta</taxon>
        <taxon>Embryophyta</taxon>
        <taxon>Tracheophyta</taxon>
        <taxon>Spermatophyta</taxon>
        <taxon>Magnoliopsida</taxon>
        <taxon>eudicotyledons</taxon>
        <taxon>Gunneridae</taxon>
        <taxon>Pentapetalae</taxon>
        <taxon>rosids</taxon>
        <taxon>fabids</taxon>
        <taxon>Rosales</taxon>
        <taxon>Moraceae</taxon>
        <taxon>Ficeae</taxon>
        <taxon>Ficus</taxon>
    </lineage>
</organism>
<dbReference type="SUPFAM" id="SSF47954">
    <property type="entry name" value="Cyclin-like"/>
    <property type="match status" value="2"/>
</dbReference>
<keyword evidence="9" id="KW-0812">Transmembrane</keyword>
<proteinExistence type="inferred from homology"/>
<sequence length="640" mass="73544">MKRRSSRAKQELRSMPSVAKKKLRSELPRRRRIKISPIVLFQHRNTDSGVENSGFSAFSVDSSSRAHFRGEVSCESSRVSVGSESKPSKAVLRKRKFGEAERYEDFFLPRSQCGGKEERKEVEVEVSETSCVESNNSGAGHGVFGERNLKLKKKRGKRSEISKEIEREEDSKEVTVLEIFCLERISGCENVKNLSDIKENEAISCISAAESRLEERVAETTKTNKDVESRAKELELREISRNFLNKDLTTVSNSESTIDQRPEFSFGIDSDLACTENFSYDSHSDFSSNDGTAYSELQPEIFLENSDLDFSDYTPSLFIDSLSDFSERSEGDESTSSPTFSLLLKYRNEFSRSTSPHDTEIVSTVEEEYIDQSRYVRFEDEADEESYQMLRNREKRAVVLRDYVEDYSSTTEYGDLIFHQRLYMVHWIVQHCKETNLHEETMFLGISLLDRFLSKGFFKNKRPLQTVGIACLTLATRIEENQPYNSVRRKNFSVGSNLYSRCEVVAMEWLVQEVLNFQCFLPTISNFLWYITVPLLSLNFVIFFGHSVVSVDILSMFYLKAARAEEEVEKRAKYLAVMLLSDQVQMYYMPSTVAAALVILASLEGSDEFSIQNVIETHIRTKGDDLHECIESLEWLLRYV</sequence>
<feature type="region of interest" description="Disordered" evidence="8">
    <location>
        <begin position="1"/>
        <end position="26"/>
    </location>
</feature>
<dbReference type="InterPro" id="IPR036915">
    <property type="entry name" value="Cyclin-like_sf"/>
</dbReference>
<evidence type="ECO:0000259" key="10">
    <source>
        <dbReference type="SMART" id="SM00385"/>
    </source>
</evidence>
<evidence type="ECO:0000256" key="4">
    <source>
        <dbReference type="ARBA" id="ARBA00023306"/>
    </source>
</evidence>
<dbReference type="Gene3D" id="1.10.472.10">
    <property type="entry name" value="Cyclin-like"/>
    <property type="match status" value="2"/>
</dbReference>
<evidence type="ECO:0000256" key="1">
    <source>
        <dbReference type="ARBA" id="ARBA00011177"/>
    </source>
</evidence>
<feature type="domain" description="Cyclin-like" evidence="10">
    <location>
        <begin position="426"/>
        <end position="513"/>
    </location>
</feature>
<evidence type="ECO:0000256" key="7">
    <source>
        <dbReference type="SAM" id="Coils"/>
    </source>
</evidence>
<evidence type="ECO:0000256" key="6">
    <source>
        <dbReference type="RuleBase" id="RU000383"/>
    </source>
</evidence>
<keyword evidence="7" id="KW-0175">Coiled coil</keyword>
<reference evidence="11" key="1">
    <citation type="submission" date="2023-07" db="EMBL/GenBank/DDBJ databases">
        <title>draft genome sequence of fig (Ficus carica).</title>
        <authorList>
            <person name="Takahashi T."/>
            <person name="Nishimura K."/>
        </authorList>
    </citation>
    <scope>NUCLEOTIDE SEQUENCE</scope>
</reference>
<evidence type="ECO:0000256" key="3">
    <source>
        <dbReference type="ARBA" id="ARBA00023127"/>
    </source>
</evidence>
<dbReference type="PANTHER" id="PTHR10177">
    <property type="entry name" value="CYCLINS"/>
    <property type="match status" value="1"/>
</dbReference>
<dbReference type="Proteomes" id="UP001187192">
    <property type="component" value="Unassembled WGS sequence"/>
</dbReference>
<evidence type="ECO:0000313" key="12">
    <source>
        <dbReference type="Proteomes" id="UP001187192"/>
    </source>
</evidence>
<protein>
    <recommendedName>
        <fullName evidence="5">B-like cyclin</fullName>
    </recommendedName>
</protein>
<name>A0AA88ADP5_FICCA</name>
<comment type="subunit">
    <text evidence="1">Interacts with the CDC2 protein kinase to form a serine/threonine kinase holoenzyme complex also known as maturation promoting factor (MPF). The cyclin subunit imparts substrate specificity to the complex.</text>
</comment>
<dbReference type="Pfam" id="PF02984">
    <property type="entry name" value="Cyclin_C"/>
    <property type="match status" value="1"/>
</dbReference>
<comment type="similarity">
    <text evidence="6">Belongs to the cyclin family.</text>
</comment>
<evidence type="ECO:0000256" key="8">
    <source>
        <dbReference type="SAM" id="MobiDB-lite"/>
    </source>
</evidence>
<dbReference type="InterPro" id="IPR006671">
    <property type="entry name" value="Cyclin_N"/>
</dbReference>
<dbReference type="EMBL" id="BTGU01000008">
    <property type="protein sequence ID" value="GMN38391.1"/>
    <property type="molecule type" value="Genomic_DNA"/>
</dbReference>
<dbReference type="InterPro" id="IPR048258">
    <property type="entry name" value="Cyclins_cyclin-box"/>
</dbReference>
<evidence type="ECO:0000256" key="2">
    <source>
        <dbReference type="ARBA" id="ARBA00022618"/>
    </source>
</evidence>
<evidence type="ECO:0000256" key="5">
    <source>
        <dbReference type="ARBA" id="ARBA00032263"/>
    </source>
</evidence>
<keyword evidence="2" id="KW-0132">Cell division</keyword>
<dbReference type="Pfam" id="PF00134">
    <property type="entry name" value="Cyclin_N"/>
    <property type="match status" value="1"/>
</dbReference>
<accession>A0AA88ADP5</accession>
<dbReference type="GO" id="GO:0051301">
    <property type="term" value="P:cell division"/>
    <property type="evidence" value="ECO:0007669"/>
    <property type="project" value="UniProtKB-KW"/>
</dbReference>
<keyword evidence="9" id="KW-1133">Transmembrane helix</keyword>
<keyword evidence="9" id="KW-0472">Membrane</keyword>
<dbReference type="InterPro" id="IPR013763">
    <property type="entry name" value="Cyclin-like_dom"/>
</dbReference>
<evidence type="ECO:0000313" key="11">
    <source>
        <dbReference type="EMBL" id="GMN38391.1"/>
    </source>
</evidence>
<dbReference type="SMART" id="SM00385">
    <property type="entry name" value="CYCLIN"/>
    <property type="match status" value="1"/>
</dbReference>
<dbReference type="InterPro" id="IPR039361">
    <property type="entry name" value="Cyclin"/>
</dbReference>
<keyword evidence="4" id="KW-0131">Cell cycle</keyword>